<evidence type="ECO:0000256" key="1">
    <source>
        <dbReference type="SAM" id="MobiDB-lite"/>
    </source>
</evidence>
<accession>A0A0D9NJ32</accession>
<dbReference type="Proteomes" id="UP000054544">
    <property type="component" value="Unassembled WGS sequence"/>
</dbReference>
<organism evidence="2 3">
    <name type="scientific">Metarhizium anisopliae BRIP 53293</name>
    <dbReference type="NCBI Taxonomy" id="1291518"/>
    <lineage>
        <taxon>Eukaryota</taxon>
        <taxon>Fungi</taxon>
        <taxon>Dikarya</taxon>
        <taxon>Ascomycota</taxon>
        <taxon>Pezizomycotina</taxon>
        <taxon>Sordariomycetes</taxon>
        <taxon>Hypocreomycetidae</taxon>
        <taxon>Hypocreales</taxon>
        <taxon>Clavicipitaceae</taxon>
        <taxon>Metarhizium</taxon>
    </lineage>
</organism>
<evidence type="ECO:0000313" key="3">
    <source>
        <dbReference type="Proteomes" id="UP000054544"/>
    </source>
</evidence>
<feature type="region of interest" description="Disordered" evidence="1">
    <location>
        <begin position="50"/>
        <end position="74"/>
    </location>
</feature>
<keyword evidence="3" id="KW-1185">Reference proteome</keyword>
<reference evidence="3" key="1">
    <citation type="journal article" date="2014" name="BMC Genomics">
        <title>The genome sequence of the biocontrol fungus Metarhizium anisopliae and comparative genomics of Metarhizium species.</title>
        <authorList>
            <person name="Pattemore J.A."/>
            <person name="Hane J.K."/>
            <person name="Williams A.H."/>
            <person name="Wilson B.A."/>
            <person name="Stodart B.J."/>
            <person name="Ash G.J."/>
        </authorList>
    </citation>
    <scope>NUCLEOTIDE SEQUENCE [LARGE SCALE GENOMIC DNA]</scope>
    <source>
        <strain evidence="3">BRIP 53293</strain>
    </source>
</reference>
<evidence type="ECO:0000313" key="2">
    <source>
        <dbReference type="EMBL" id="KJK73733.1"/>
    </source>
</evidence>
<protein>
    <submittedName>
        <fullName evidence="2">Uncharacterized protein</fullName>
    </submittedName>
</protein>
<gene>
    <name evidence="2" type="ORF">H634G_11002</name>
</gene>
<dbReference type="AlphaFoldDB" id="A0A0D9NJ32"/>
<proteinExistence type="predicted"/>
<sequence length="128" mass="14137">MDMETQNDMSLETYAVMLGLESLRELINAPPMRRSKVRTIIICTHHVSRDSQEGNGITGTHDYSNGDSDTEYIGADPDDVATIASLDQGACRSCLREQEKFTSGLDLAYLTDAMKQLPNCKSAKRAFS</sequence>
<name>A0A0D9NJ32_METAN</name>
<dbReference type="EMBL" id="KE384783">
    <property type="protein sequence ID" value="KJK73733.1"/>
    <property type="molecule type" value="Genomic_DNA"/>
</dbReference>